<accession>R0LK67</accession>
<protein>
    <submittedName>
        <fullName evidence="1">Uncharacterized protein</fullName>
    </submittedName>
</protein>
<proteinExistence type="predicted"/>
<gene>
    <name evidence="1" type="ORF">Anapl_00941</name>
</gene>
<organism evidence="1 2">
    <name type="scientific">Anas platyrhynchos</name>
    <name type="common">Mallard</name>
    <name type="synonym">Anas boschas</name>
    <dbReference type="NCBI Taxonomy" id="8839"/>
    <lineage>
        <taxon>Eukaryota</taxon>
        <taxon>Metazoa</taxon>
        <taxon>Chordata</taxon>
        <taxon>Craniata</taxon>
        <taxon>Vertebrata</taxon>
        <taxon>Euteleostomi</taxon>
        <taxon>Archelosauria</taxon>
        <taxon>Archosauria</taxon>
        <taxon>Dinosauria</taxon>
        <taxon>Saurischia</taxon>
        <taxon>Theropoda</taxon>
        <taxon>Coelurosauria</taxon>
        <taxon>Aves</taxon>
        <taxon>Neognathae</taxon>
        <taxon>Galloanserae</taxon>
        <taxon>Anseriformes</taxon>
        <taxon>Anatidae</taxon>
        <taxon>Anatinae</taxon>
        <taxon>Anas</taxon>
    </lineage>
</organism>
<keyword evidence="2" id="KW-1185">Reference proteome</keyword>
<dbReference type="EMBL" id="KB743005">
    <property type="protein sequence ID" value="EOB02070.1"/>
    <property type="molecule type" value="Genomic_DNA"/>
</dbReference>
<sequence>MASLCAPNIHLADITRDEEVHFITQSMPLELGMYPLPYNIARARRVLHVKKSITGLILVIYMKDSKFLQIRYISSSFASVYNSSHLAQKSSKRKKSAMRFFMNCQTTDFIRAHLLLPQRHSSPWQKAFAVPDDQKLHLQ</sequence>
<dbReference type="Proteomes" id="UP000296049">
    <property type="component" value="Unassembled WGS sequence"/>
</dbReference>
<evidence type="ECO:0000313" key="1">
    <source>
        <dbReference type="EMBL" id="EOB02070.1"/>
    </source>
</evidence>
<reference evidence="2" key="1">
    <citation type="journal article" date="2013" name="Nat. Genet.">
        <title>The duck genome and transcriptome provide insight into an avian influenza virus reservoir species.</title>
        <authorList>
            <person name="Huang Y."/>
            <person name="Li Y."/>
            <person name="Burt D.W."/>
            <person name="Chen H."/>
            <person name="Zhang Y."/>
            <person name="Qian W."/>
            <person name="Kim H."/>
            <person name="Gan S."/>
            <person name="Zhao Y."/>
            <person name="Li J."/>
            <person name="Yi K."/>
            <person name="Feng H."/>
            <person name="Zhu P."/>
            <person name="Li B."/>
            <person name="Liu Q."/>
            <person name="Fairley S."/>
            <person name="Magor K.E."/>
            <person name="Du Z."/>
            <person name="Hu X."/>
            <person name="Goodman L."/>
            <person name="Tafer H."/>
            <person name="Vignal A."/>
            <person name="Lee T."/>
            <person name="Kim K.W."/>
            <person name="Sheng Z."/>
            <person name="An Y."/>
            <person name="Searle S."/>
            <person name="Herrero J."/>
            <person name="Groenen M.A."/>
            <person name="Crooijmans R.P."/>
            <person name="Faraut T."/>
            <person name="Cai Q."/>
            <person name="Webster R.G."/>
            <person name="Aldridge J.R."/>
            <person name="Warren W.C."/>
            <person name="Bartschat S."/>
            <person name="Kehr S."/>
            <person name="Marz M."/>
            <person name="Stadler P.F."/>
            <person name="Smith J."/>
            <person name="Kraus R.H."/>
            <person name="Zhao Y."/>
            <person name="Ren L."/>
            <person name="Fei J."/>
            <person name="Morisson M."/>
            <person name="Kaiser P."/>
            <person name="Griffin D.K."/>
            <person name="Rao M."/>
            <person name="Pitel F."/>
            <person name="Wang J."/>
            <person name="Li N."/>
        </authorList>
    </citation>
    <scope>NUCLEOTIDE SEQUENCE [LARGE SCALE GENOMIC DNA]</scope>
</reference>
<dbReference type="AlphaFoldDB" id="R0LK67"/>
<name>R0LK67_ANAPL</name>
<evidence type="ECO:0000313" key="2">
    <source>
        <dbReference type="Proteomes" id="UP000296049"/>
    </source>
</evidence>